<keyword evidence="1" id="KW-0812">Transmembrane</keyword>
<dbReference type="Pfam" id="PF09946">
    <property type="entry name" value="DUF2178"/>
    <property type="match status" value="1"/>
</dbReference>
<dbReference type="InterPro" id="IPR019235">
    <property type="entry name" value="DUF2178_TM"/>
</dbReference>
<keyword evidence="1" id="KW-0472">Membrane</keyword>
<reference evidence="2 3" key="1">
    <citation type="journal article" date="2016" name="Nat. Commun.">
        <title>Thousands of microbial genomes shed light on interconnected biogeochemical processes in an aquifer system.</title>
        <authorList>
            <person name="Anantharaman K."/>
            <person name="Brown C.T."/>
            <person name="Hug L.A."/>
            <person name="Sharon I."/>
            <person name="Castelle C.J."/>
            <person name="Probst A.J."/>
            <person name="Thomas B.C."/>
            <person name="Singh A."/>
            <person name="Wilkins M.J."/>
            <person name="Karaoz U."/>
            <person name="Brodie E.L."/>
            <person name="Williams K.H."/>
            <person name="Hubbard S.S."/>
            <person name="Banfield J.F."/>
        </authorList>
    </citation>
    <scope>NUCLEOTIDE SEQUENCE [LARGE SCALE GENOMIC DNA]</scope>
</reference>
<keyword evidence="1" id="KW-1133">Transmembrane helix</keyword>
<evidence type="ECO:0000313" key="2">
    <source>
        <dbReference type="EMBL" id="OGM93139.1"/>
    </source>
</evidence>
<evidence type="ECO:0000313" key="3">
    <source>
        <dbReference type="Proteomes" id="UP000176422"/>
    </source>
</evidence>
<organism evidence="2 3">
    <name type="scientific">Candidatus Wolfebacteria bacterium RIFOXYB1_FULL_54_12</name>
    <dbReference type="NCBI Taxonomy" id="1802559"/>
    <lineage>
        <taxon>Bacteria</taxon>
        <taxon>Candidatus Wolfeibacteriota</taxon>
    </lineage>
</organism>
<feature type="transmembrane region" description="Helical" evidence="1">
    <location>
        <begin position="103"/>
        <end position="122"/>
    </location>
</feature>
<dbReference type="Proteomes" id="UP000176422">
    <property type="component" value="Unassembled WGS sequence"/>
</dbReference>
<dbReference type="AlphaFoldDB" id="A0A1F8DYJ6"/>
<proteinExistence type="predicted"/>
<evidence type="ECO:0000256" key="1">
    <source>
        <dbReference type="SAM" id="Phobius"/>
    </source>
</evidence>
<feature type="transmembrane region" description="Helical" evidence="1">
    <location>
        <begin position="68"/>
        <end position="91"/>
    </location>
</feature>
<comment type="caution">
    <text evidence="2">The sequence shown here is derived from an EMBL/GenBank/DDBJ whole genome shotgun (WGS) entry which is preliminary data.</text>
</comment>
<evidence type="ECO:0008006" key="4">
    <source>
        <dbReference type="Google" id="ProtNLM"/>
    </source>
</evidence>
<feature type="transmembrane region" description="Helical" evidence="1">
    <location>
        <begin position="31"/>
        <end position="47"/>
    </location>
</feature>
<sequence>MTAKRFQQIKLVFVVLTAMIVGQSIVLNEYLVPLIALIISTLVLIYLRRKVVEVVADERDHAIGGKAAFLSIQIYSWIAVVIMLVLFGLRANNPAYEPIATTLAYSTCALMLIYSGAFRYLVGPRGKQ</sequence>
<name>A0A1F8DYJ6_9BACT</name>
<protein>
    <recommendedName>
        <fullName evidence="4">DUF2178 domain-containing protein</fullName>
    </recommendedName>
</protein>
<accession>A0A1F8DYJ6</accession>
<gene>
    <name evidence="2" type="ORF">A2372_01875</name>
</gene>
<dbReference type="EMBL" id="MGIT01000001">
    <property type="protein sequence ID" value="OGM93139.1"/>
    <property type="molecule type" value="Genomic_DNA"/>
</dbReference>
<feature type="transmembrane region" description="Helical" evidence="1">
    <location>
        <begin position="9"/>
        <end position="25"/>
    </location>
</feature>